<feature type="compositionally biased region" description="Basic and acidic residues" evidence="3">
    <location>
        <begin position="364"/>
        <end position="373"/>
    </location>
</feature>
<evidence type="ECO:0000256" key="3">
    <source>
        <dbReference type="SAM" id="MobiDB-lite"/>
    </source>
</evidence>
<dbReference type="GO" id="GO:0019905">
    <property type="term" value="F:syntaxin binding"/>
    <property type="evidence" value="ECO:0007669"/>
    <property type="project" value="InterPro"/>
</dbReference>
<dbReference type="PANTHER" id="PTHR16127">
    <property type="entry name" value="TAXILIN"/>
    <property type="match status" value="1"/>
</dbReference>
<feature type="compositionally biased region" description="Polar residues" evidence="3">
    <location>
        <begin position="375"/>
        <end position="384"/>
    </location>
</feature>
<name>A0A0V0J6N9_SCHSO</name>
<gene>
    <name evidence="4" type="primary">TXLNA</name>
    <name evidence="4" type="ORF">TR162777</name>
</gene>
<dbReference type="AlphaFoldDB" id="A0A0V0J6N9"/>
<keyword evidence="2" id="KW-0175">Coiled coil</keyword>
<evidence type="ECO:0000256" key="1">
    <source>
        <dbReference type="ARBA" id="ARBA00009550"/>
    </source>
</evidence>
<evidence type="ECO:0000313" key="4">
    <source>
        <dbReference type="EMBL" id="JAP60756.1"/>
    </source>
</evidence>
<dbReference type="InterPro" id="IPR026183">
    <property type="entry name" value="Taxilin_fam"/>
</dbReference>
<feature type="region of interest" description="Disordered" evidence="3">
    <location>
        <begin position="311"/>
        <end position="391"/>
    </location>
</feature>
<accession>A0A0V0J6N9</accession>
<organism evidence="4">
    <name type="scientific">Schistocephalus solidus</name>
    <name type="common">Tapeworm</name>
    <dbReference type="NCBI Taxonomy" id="70667"/>
    <lineage>
        <taxon>Eukaryota</taxon>
        <taxon>Metazoa</taxon>
        <taxon>Spiralia</taxon>
        <taxon>Lophotrochozoa</taxon>
        <taxon>Platyhelminthes</taxon>
        <taxon>Cestoda</taxon>
        <taxon>Eucestoda</taxon>
        <taxon>Diphyllobothriidea</taxon>
        <taxon>Diphyllobothriidae</taxon>
        <taxon>Schistocephalus</taxon>
    </lineage>
</organism>
<feature type="coiled-coil region" evidence="2">
    <location>
        <begin position="31"/>
        <end position="305"/>
    </location>
</feature>
<sequence>MRELKSVDITLHDVPRDATPEEKLIVLHRSYVKLQSENEEGQLKAKQADKRVLSILGERDKFQNELARVLQQKEKLESLCRELQKQNHQIKEESMQMAESEDKQRKAVADRFQASILDIQKQLGEYLNKNKELREENQQLAEKLHNFIKDHEGREEHVKKLIKTRELEAKLAEAKLEQAKVQHQQEQMVSEQKIARLKEESELLNKRLDAHRNVEDKLKEQIDFYKTKYQQFNKTISNSNHMFETAKTEMEKMTKHVRAAEAQALDWRAKWEVSQQTLLETADALKQEQGKVASLTRQVDSLSSLCRALRGNQSRSSNATEQVTPTQPQATAAKVVSDASAVSPAGDRTTVASDLAGESCTINTEREDAKDDNPTDPNTESSGYVITKEAN</sequence>
<dbReference type="PANTHER" id="PTHR16127:SF13">
    <property type="entry name" value="GH01188P"/>
    <property type="match status" value="1"/>
</dbReference>
<evidence type="ECO:0000256" key="2">
    <source>
        <dbReference type="SAM" id="Coils"/>
    </source>
</evidence>
<dbReference type="Pfam" id="PF09728">
    <property type="entry name" value="Taxilin"/>
    <property type="match status" value="1"/>
</dbReference>
<protein>
    <submittedName>
        <fullName evidence="4">Alpha-taxilin</fullName>
    </submittedName>
</protein>
<comment type="similarity">
    <text evidence="1">Belongs to the taxilin family.</text>
</comment>
<reference evidence="4" key="1">
    <citation type="submission" date="2016-01" db="EMBL/GenBank/DDBJ databases">
        <title>Reference transcriptome for the parasite Schistocephalus solidus: insights into the molecular evolution of parasitism.</title>
        <authorList>
            <person name="Hebert F.O."/>
            <person name="Grambauer S."/>
            <person name="Barber I."/>
            <person name="Landry C.R."/>
            <person name="Aubin-Horth N."/>
        </authorList>
    </citation>
    <scope>NUCLEOTIDE SEQUENCE</scope>
</reference>
<feature type="compositionally biased region" description="Low complexity" evidence="3">
    <location>
        <begin position="330"/>
        <end position="345"/>
    </location>
</feature>
<proteinExistence type="inferred from homology"/>
<dbReference type="EMBL" id="GEEE01002469">
    <property type="protein sequence ID" value="JAP60756.1"/>
    <property type="molecule type" value="Transcribed_RNA"/>
</dbReference>
<feature type="compositionally biased region" description="Polar residues" evidence="3">
    <location>
        <begin position="311"/>
        <end position="329"/>
    </location>
</feature>